<evidence type="ECO:0000256" key="2">
    <source>
        <dbReference type="ARBA" id="ARBA00022737"/>
    </source>
</evidence>
<evidence type="ECO:0000256" key="6">
    <source>
        <dbReference type="PROSITE-ProRule" id="PRU00546"/>
    </source>
</evidence>
<keyword evidence="2" id="KW-0677">Repeat</keyword>
<dbReference type="PRINTS" id="PR00625">
    <property type="entry name" value="JDOMAIN"/>
</dbReference>
<evidence type="ECO:0000259" key="8">
    <source>
        <dbReference type="PROSITE" id="PS50076"/>
    </source>
</evidence>
<keyword evidence="11" id="KW-1185">Reference proteome</keyword>
<dbReference type="PROSITE" id="PS50076">
    <property type="entry name" value="DNAJ_2"/>
    <property type="match status" value="1"/>
</dbReference>
<dbReference type="InterPro" id="IPR012724">
    <property type="entry name" value="DnaJ"/>
</dbReference>
<dbReference type="SUPFAM" id="SSF49493">
    <property type="entry name" value="HSP40/DnaJ peptide-binding domain"/>
    <property type="match status" value="2"/>
</dbReference>
<reference evidence="11" key="1">
    <citation type="journal article" date="2016" name="Proc. Natl. Acad. Sci. U.S.A.">
        <title>Comparative genomics of biotechnologically important yeasts.</title>
        <authorList>
            <person name="Riley R."/>
            <person name="Haridas S."/>
            <person name="Wolfe K.H."/>
            <person name="Lopes M.R."/>
            <person name="Hittinger C.T."/>
            <person name="Goeker M."/>
            <person name="Salamov A.A."/>
            <person name="Wisecaver J.H."/>
            <person name="Long T.M."/>
            <person name="Calvey C.H."/>
            <person name="Aerts A.L."/>
            <person name="Barry K.W."/>
            <person name="Choi C."/>
            <person name="Clum A."/>
            <person name="Coughlan A.Y."/>
            <person name="Deshpande S."/>
            <person name="Douglass A.P."/>
            <person name="Hanson S.J."/>
            <person name="Klenk H.-P."/>
            <person name="LaButti K.M."/>
            <person name="Lapidus A."/>
            <person name="Lindquist E.A."/>
            <person name="Lipzen A.M."/>
            <person name="Meier-Kolthoff J.P."/>
            <person name="Ohm R.A."/>
            <person name="Otillar R.P."/>
            <person name="Pangilinan J.L."/>
            <person name="Peng Y."/>
            <person name="Rokas A."/>
            <person name="Rosa C.A."/>
            <person name="Scheuner C."/>
            <person name="Sibirny A.A."/>
            <person name="Slot J.C."/>
            <person name="Stielow J.B."/>
            <person name="Sun H."/>
            <person name="Kurtzman C.P."/>
            <person name="Blackwell M."/>
            <person name="Grigoriev I.V."/>
            <person name="Jeffries T.W."/>
        </authorList>
    </citation>
    <scope>NUCLEOTIDE SEQUENCE [LARGE SCALE GENOMIC DNA]</scope>
    <source>
        <strain evidence="11">NRRL Y-1626</strain>
    </source>
</reference>
<feature type="non-terminal residue" evidence="10">
    <location>
        <position position="485"/>
    </location>
</feature>
<dbReference type="Proteomes" id="UP000092321">
    <property type="component" value="Unassembled WGS sequence"/>
</dbReference>
<dbReference type="PANTHER" id="PTHR43096:SF52">
    <property type="entry name" value="DNAJ HOMOLOG 1, MITOCHONDRIAL-RELATED"/>
    <property type="match status" value="1"/>
</dbReference>
<dbReference type="Gene3D" id="2.10.230.10">
    <property type="entry name" value="Heat shock protein DnaJ, cysteine-rich domain"/>
    <property type="match status" value="1"/>
</dbReference>
<feature type="domain" description="J" evidence="8">
    <location>
        <begin position="53"/>
        <end position="117"/>
    </location>
</feature>
<dbReference type="InterPro" id="IPR001305">
    <property type="entry name" value="HSP_DnaJ_Cys-rich_dom"/>
</dbReference>
<evidence type="ECO:0000256" key="4">
    <source>
        <dbReference type="ARBA" id="ARBA00022833"/>
    </source>
</evidence>
<dbReference type="OrthoDB" id="10256793at2759"/>
<name>A0A1B7TBA6_9ASCO</name>
<dbReference type="PROSITE" id="PS00636">
    <property type="entry name" value="DNAJ_1"/>
    <property type="match status" value="1"/>
</dbReference>
<dbReference type="InterPro" id="IPR001623">
    <property type="entry name" value="DnaJ_domain"/>
</dbReference>
<dbReference type="GO" id="GO:0009408">
    <property type="term" value="P:response to heat"/>
    <property type="evidence" value="ECO:0007669"/>
    <property type="project" value="InterPro"/>
</dbReference>
<dbReference type="GO" id="GO:0005737">
    <property type="term" value="C:cytoplasm"/>
    <property type="evidence" value="ECO:0007669"/>
    <property type="project" value="TreeGrafter"/>
</dbReference>
<dbReference type="Pfam" id="PF00226">
    <property type="entry name" value="DnaJ"/>
    <property type="match status" value="1"/>
</dbReference>
<dbReference type="InterPro" id="IPR036869">
    <property type="entry name" value="J_dom_sf"/>
</dbReference>
<dbReference type="GO" id="GO:0005524">
    <property type="term" value="F:ATP binding"/>
    <property type="evidence" value="ECO:0007669"/>
    <property type="project" value="InterPro"/>
</dbReference>
<dbReference type="Pfam" id="PF00684">
    <property type="entry name" value="DnaJ_CXXCXGXG"/>
    <property type="match status" value="1"/>
</dbReference>
<dbReference type="SUPFAM" id="SSF57938">
    <property type="entry name" value="DnaJ/Hsp40 cysteine-rich domain"/>
    <property type="match status" value="1"/>
</dbReference>
<keyword evidence="4 6" id="KW-0862">Zinc</keyword>
<accession>A0A1B7TBA6</accession>
<dbReference type="FunFam" id="2.10.230.10:FF:000002">
    <property type="entry name" value="Molecular chaperone DnaJ"/>
    <property type="match status" value="1"/>
</dbReference>
<dbReference type="SMART" id="SM00271">
    <property type="entry name" value="DnaJ"/>
    <property type="match status" value="1"/>
</dbReference>
<dbReference type="InterPro" id="IPR002939">
    <property type="entry name" value="DnaJ_C"/>
</dbReference>
<dbReference type="GO" id="GO:0042026">
    <property type="term" value="P:protein refolding"/>
    <property type="evidence" value="ECO:0007669"/>
    <property type="project" value="TreeGrafter"/>
</dbReference>
<feature type="compositionally biased region" description="Low complexity" evidence="7">
    <location>
        <begin position="460"/>
        <end position="472"/>
    </location>
</feature>
<dbReference type="EMBL" id="LXPE01000028">
    <property type="protein sequence ID" value="OBA25997.1"/>
    <property type="molecule type" value="Genomic_DNA"/>
</dbReference>
<dbReference type="GO" id="GO:0008270">
    <property type="term" value="F:zinc ion binding"/>
    <property type="evidence" value="ECO:0007669"/>
    <property type="project" value="UniProtKB-KW"/>
</dbReference>
<comment type="caution">
    <text evidence="10">The sequence shown here is derived from an EMBL/GenBank/DDBJ whole genome shotgun (WGS) entry which is preliminary data.</text>
</comment>
<dbReference type="PROSITE" id="PS51188">
    <property type="entry name" value="ZF_CR"/>
    <property type="match status" value="1"/>
</dbReference>
<dbReference type="AlphaFoldDB" id="A0A1B7TBA6"/>
<evidence type="ECO:0000256" key="3">
    <source>
        <dbReference type="ARBA" id="ARBA00022771"/>
    </source>
</evidence>
<protein>
    <submittedName>
        <fullName evidence="10">DnaJ-domain-containing protein</fullName>
    </submittedName>
</protein>
<keyword evidence="5" id="KW-0143">Chaperone</keyword>
<dbReference type="PANTHER" id="PTHR43096">
    <property type="entry name" value="DNAJ HOMOLOG 1, MITOCHONDRIAL-RELATED"/>
    <property type="match status" value="1"/>
</dbReference>
<evidence type="ECO:0000256" key="7">
    <source>
        <dbReference type="SAM" id="MobiDB-lite"/>
    </source>
</evidence>
<keyword evidence="1 6" id="KW-0479">Metal-binding</keyword>
<evidence type="ECO:0000256" key="5">
    <source>
        <dbReference type="ARBA" id="ARBA00023186"/>
    </source>
</evidence>
<feature type="domain" description="CR-type" evidence="9">
    <location>
        <begin position="210"/>
        <end position="290"/>
    </location>
</feature>
<dbReference type="Gene3D" id="1.10.287.110">
    <property type="entry name" value="DnaJ domain"/>
    <property type="match status" value="1"/>
</dbReference>
<dbReference type="CDD" id="cd06257">
    <property type="entry name" value="DnaJ"/>
    <property type="match status" value="1"/>
</dbReference>
<dbReference type="InterPro" id="IPR036410">
    <property type="entry name" value="HSP_DnaJ_Cys-rich_dom_sf"/>
</dbReference>
<dbReference type="Gene3D" id="2.60.260.20">
    <property type="entry name" value="Urease metallochaperone UreE, N-terminal domain"/>
    <property type="match status" value="2"/>
</dbReference>
<feature type="zinc finger region" description="CR-type" evidence="6">
    <location>
        <begin position="210"/>
        <end position="290"/>
    </location>
</feature>
<dbReference type="InterPro" id="IPR018253">
    <property type="entry name" value="DnaJ_domain_CS"/>
</dbReference>
<dbReference type="Pfam" id="PF01556">
    <property type="entry name" value="DnaJ_C"/>
    <property type="match status" value="1"/>
</dbReference>
<evidence type="ECO:0000259" key="9">
    <source>
        <dbReference type="PROSITE" id="PS51188"/>
    </source>
</evidence>
<dbReference type="SUPFAM" id="SSF46565">
    <property type="entry name" value="Chaperone J-domain"/>
    <property type="match status" value="1"/>
</dbReference>
<gene>
    <name evidence="10" type="ORF">HANVADRAFT_53489</name>
</gene>
<organism evidence="10 11">
    <name type="scientific">Hanseniaspora valbyensis NRRL Y-1626</name>
    <dbReference type="NCBI Taxonomy" id="766949"/>
    <lineage>
        <taxon>Eukaryota</taxon>
        <taxon>Fungi</taxon>
        <taxon>Dikarya</taxon>
        <taxon>Ascomycota</taxon>
        <taxon>Saccharomycotina</taxon>
        <taxon>Saccharomycetes</taxon>
        <taxon>Saccharomycodales</taxon>
        <taxon>Saccharomycodaceae</taxon>
        <taxon>Hanseniaspora</taxon>
    </lineage>
</organism>
<dbReference type="CDD" id="cd10719">
    <property type="entry name" value="DnaJ_zf"/>
    <property type="match status" value="1"/>
</dbReference>
<evidence type="ECO:0000256" key="1">
    <source>
        <dbReference type="ARBA" id="ARBA00022723"/>
    </source>
</evidence>
<dbReference type="HAMAP" id="MF_01152">
    <property type="entry name" value="DnaJ"/>
    <property type="match status" value="1"/>
</dbReference>
<dbReference type="CDD" id="cd10747">
    <property type="entry name" value="DnaJ_C"/>
    <property type="match status" value="1"/>
</dbReference>
<dbReference type="GO" id="GO:0031072">
    <property type="term" value="F:heat shock protein binding"/>
    <property type="evidence" value="ECO:0007669"/>
    <property type="project" value="InterPro"/>
</dbReference>
<dbReference type="InterPro" id="IPR008971">
    <property type="entry name" value="HSP40/DnaJ_pept-bd"/>
</dbReference>
<sequence>MSHRLLTKTLLFSQKKTATKTSKIFINPLLNSKVSIDFKRPFSQTTINNQNLDPYKTLGVSKNAKLADIKKSYYKLAKKYHPDVNKDTNAKDEFKKITEAWDILSDEGKRAQYDQFGSMDYGSGGGSAGFNPFAQGGFSQGGSGNPFGHINLEDLFGGAFGGGQYSSNGGGFNPFGQSAGGRSTMAKEIYKGDSVHTYHKVSFKDAVFGLNKVKISYDSLDSCHSCEGSGLKTGKQPKVCQACHGTGMISHVRAGFQMASTCNHCGGSGKSIHKEDTCGTCHGEGTELKHKHIEVDLPPGLADGTTIKVPGAGSVPNMAFDPESMRFVNGDLYIQISVERDSKFAMDGKTIIQNIEIPLTTAILGGNIVIPTIDGKQIKIKVPSGTQLNDSITIPDYGVPKSKHNSHLRGEMKVNYKVKIKKPSSEAEYVLVEALADVTGDSFAKRVYSNDLTEDLSSLNNNNISNNNNNNNEGKKISTSTLSKI</sequence>
<feature type="region of interest" description="Disordered" evidence="7">
    <location>
        <begin position="459"/>
        <end position="485"/>
    </location>
</feature>
<keyword evidence="3 6" id="KW-0863">Zinc-finger</keyword>
<proteinExistence type="inferred from homology"/>
<dbReference type="GO" id="GO:0051082">
    <property type="term" value="F:unfolded protein binding"/>
    <property type="evidence" value="ECO:0007669"/>
    <property type="project" value="InterPro"/>
</dbReference>
<evidence type="ECO:0000313" key="11">
    <source>
        <dbReference type="Proteomes" id="UP000092321"/>
    </source>
</evidence>
<evidence type="ECO:0000313" key="10">
    <source>
        <dbReference type="EMBL" id="OBA25997.1"/>
    </source>
</evidence>